<feature type="region of interest" description="Disordered" evidence="3">
    <location>
        <begin position="266"/>
        <end position="314"/>
    </location>
</feature>
<dbReference type="PANTHER" id="PTHR16294:SF6">
    <property type="entry name" value="DYNAMIN N-TERMINAL DOMAIN-CONTAINING PROTEIN"/>
    <property type="match status" value="1"/>
</dbReference>
<dbReference type="FunCoup" id="B3RVI2">
    <property type="interactions" value="271"/>
</dbReference>
<dbReference type="HOGENOM" id="CLU_071074_0_0_1"/>
<accession>B3RVI2</accession>
<keyword evidence="2" id="KW-0175">Coiled coil</keyword>
<gene>
    <name evidence="4" type="ORF">TRIADDRAFT_63864</name>
</gene>
<dbReference type="GO" id="GO:0009966">
    <property type="term" value="P:regulation of signal transduction"/>
    <property type="evidence" value="ECO:0000318"/>
    <property type="project" value="GO_Central"/>
</dbReference>
<name>B3RVI2_TRIAD</name>
<dbReference type="RefSeq" id="XP_002112032.1">
    <property type="nucleotide sequence ID" value="XM_002111996.1"/>
</dbReference>
<organism evidence="4 5">
    <name type="scientific">Trichoplax adhaerens</name>
    <name type="common">Trichoplax reptans</name>
    <dbReference type="NCBI Taxonomy" id="10228"/>
    <lineage>
        <taxon>Eukaryota</taxon>
        <taxon>Metazoa</taxon>
        <taxon>Placozoa</taxon>
        <taxon>Uniplacotomia</taxon>
        <taxon>Trichoplacea</taxon>
        <taxon>Trichoplacidae</taxon>
        <taxon>Trichoplax</taxon>
    </lineage>
</organism>
<reference evidence="4 5" key="1">
    <citation type="journal article" date="2008" name="Nature">
        <title>The Trichoplax genome and the nature of placozoans.</title>
        <authorList>
            <person name="Srivastava M."/>
            <person name="Begovic E."/>
            <person name="Chapman J."/>
            <person name="Putnam N.H."/>
            <person name="Hellsten U."/>
            <person name="Kawashima T."/>
            <person name="Kuo A."/>
            <person name="Mitros T."/>
            <person name="Salamov A."/>
            <person name="Carpenter M.L."/>
            <person name="Signorovitch A.Y."/>
            <person name="Moreno M.A."/>
            <person name="Kamm K."/>
            <person name="Grimwood J."/>
            <person name="Schmutz J."/>
            <person name="Shapiro H."/>
            <person name="Grigoriev I.V."/>
            <person name="Buss L.W."/>
            <person name="Schierwater B."/>
            <person name="Dellaporta S.L."/>
            <person name="Rokhsar D.S."/>
        </authorList>
    </citation>
    <scope>NUCLEOTIDE SEQUENCE [LARGE SCALE GENOMIC DNA]</scope>
    <source>
        <strain evidence="4 5">Grell-BS-1999</strain>
    </source>
</reference>
<evidence type="ECO:0008006" key="6">
    <source>
        <dbReference type="Google" id="ProtNLM"/>
    </source>
</evidence>
<evidence type="ECO:0000256" key="1">
    <source>
        <dbReference type="ARBA" id="ARBA00008686"/>
    </source>
</evidence>
<dbReference type="OMA" id="ENWKLDH"/>
<dbReference type="PANTHER" id="PTHR16294">
    <property type="entry name" value="DYSTROBREVIN BINDING PROTEIN 1 DYSBINDIN"/>
    <property type="match status" value="1"/>
</dbReference>
<protein>
    <recommendedName>
        <fullName evidence="6">Dysbindin</fullName>
    </recommendedName>
</protein>
<dbReference type="AlphaFoldDB" id="B3RVI2"/>
<dbReference type="GeneID" id="6752752"/>
<dbReference type="EMBL" id="DS985244">
    <property type="protein sequence ID" value="EDV25999.1"/>
    <property type="molecule type" value="Genomic_DNA"/>
</dbReference>
<dbReference type="InParanoid" id="B3RVI2"/>
<sequence length="314" mass="35831">MASLTSIKDRLFSNVQHGLSDGLKSVGKLISSSTTKSFLGSDNVDSSESTELGLHAGAETLDRYQRNWADIHKATNACSENATAADSEIMKLKGQIDDFYNSYKVLHMELAGLSSTIASVEASRKSTEEMADKVIEIEQMLEELEFVNKRIDFENLKQRHRNQFEKYKESKELEYIRLQKSLEHQRAHKEELQEGQERKKLLDRQKTFEEEFKRELNLFKTKGHLERPLSQTSSTSSSKLEDIVVDSDENTQMLLDEFLGLEDKIDDNEVNERSLCDNAEETNSDLDNPQHNLAETEEIINDKQSSDEGSQAKE</sequence>
<proteinExistence type="inferred from homology"/>
<evidence type="ECO:0000256" key="2">
    <source>
        <dbReference type="SAM" id="Coils"/>
    </source>
</evidence>
<keyword evidence="5" id="KW-1185">Reference proteome</keyword>
<feature type="coiled-coil region" evidence="2">
    <location>
        <begin position="130"/>
        <end position="157"/>
    </location>
</feature>
<dbReference type="Proteomes" id="UP000009022">
    <property type="component" value="Unassembled WGS sequence"/>
</dbReference>
<comment type="similarity">
    <text evidence="1">Belongs to the dysbindin family.</text>
</comment>
<evidence type="ECO:0000313" key="4">
    <source>
        <dbReference type="EMBL" id="EDV25999.1"/>
    </source>
</evidence>
<dbReference type="CTD" id="6752752"/>
<dbReference type="KEGG" id="tad:TRIADDRAFT_63864"/>
<dbReference type="PhylomeDB" id="B3RVI2"/>
<feature type="compositionally biased region" description="Basic and acidic residues" evidence="3">
    <location>
        <begin position="300"/>
        <end position="314"/>
    </location>
</feature>
<dbReference type="OrthoDB" id="2445127at2759"/>
<evidence type="ECO:0000256" key="3">
    <source>
        <dbReference type="SAM" id="MobiDB-lite"/>
    </source>
</evidence>
<dbReference type="InterPro" id="IPR007531">
    <property type="entry name" value="Dysbindin"/>
</dbReference>
<evidence type="ECO:0000313" key="5">
    <source>
        <dbReference type="Proteomes" id="UP000009022"/>
    </source>
</evidence>
<dbReference type="GO" id="GO:0005737">
    <property type="term" value="C:cytoplasm"/>
    <property type="evidence" value="ECO:0007669"/>
    <property type="project" value="InterPro"/>
</dbReference>
<dbReference type="STRING" id="10228.B3RVI2"/>